<evidence type="ECO:0000313" key="8">
    <source>
        <dbReference type="EMBL" id="MBB5516097.1"/>
    </source>
</evidence>
<dbReference type="InterPro" id="IPR000620">
    <property type="entry name" value="EamA_dom"/>
</dbReference>
<feature type="transmembrane region" description="Helical" evidence="6">
    <location>
        <begin position="152"/>
        <end position="170"/>
    </location>
</feature>
<reference evidence="8 9" key="1">
    <citation type="submission" date="2020-08" db="EMBL/GenBank/DDBJ databases">
        <title>Genomic Encyclopedia of Type Strains, Phase IV (KMG-IV): sequencing the most valuable type-strain genomes for metagenomic binning, comparative biology and taxonomic classification.</title>
        <authorList>
            <person name="Goeker M."/>
        </authorList>
    </citation>
    <scope>NUCLEOTIDE SEQUENCE [LARGE SCALE GENOMIC DNA]</scope>
    <source>
        <strain evidence="8 9">DSM 103377</strain>
    </source>
</reference>
<proteinExistence type="inferred from homology"/>
<sequence length="293" mass="30443">MTRHQPDWRDFATIAALGFIWGSSFMAVELAIDGFGPLTVAAGRIVLGAVALILIARVAGQHMPKDRRVWLAAAGMGIMANALPFTLISFGQQNVTSAFAGIAMAVVPLLILPLAHILVPGERLNWLKALGVTAGFIGVVVLIGPGPGLVDAPILSMLACVAAACCYAVASIITRLSPPAPTLAFSAAGLAIASAVMIPITLAFEGLPTAWPMVASLGVLYLGLIPTGLATLLLVFVIQRAGPSFFTLVHYQVPVWAMALGIVILGEDVPGRFAIALVLILSGQLISRRGLVK</sequence>
<dbReference type="PANTHER" id="PTHR32322:SF2">
    <property type="entry name" value="EAMA DOMAIN-CONTAINING PROTEIN"/>
    <property type="match status" value="1"/>
</dbReference>
<keyword evidence="9" id="KW-1185">Reference proteome</keyword>
<dbReference type="EMBL" id="JACIJS010000006">
    <property type="protein sequence ID" value="MBB5516097.1"/>
    <property type="molecule type" value="Genomic_DNA"/>
</dbReference>
<feature type="transmembrane region" description="Helical" evidence="6">
    <location>
        <begin position="182"/>
        <end position="204"/>
    </location>
</feature>
<feature type="transmembrane region" description="Helical" evidence="6">
    <location>
        <begin position="245"/>
        <end position="265"/>
    </location>
</feature>
<protein>
    <submittedName>
        <fullName evidence="8">Drug/metabolite transporter (DMT)-like permease</fullName>
    </submittedName>
</protein>
<accession>A0A840X5W0</accession>
<dbReference type="GO" id="GO:0016020">
    <property type="term" value="C:membrane"/>
    <property type="evidence" value="ECO:0007669"/>
    <property type="project" value="UniProtKB-SubCell"/>
</dbReference>
<dbReference type="PANTHER" id="PTHR32322">
    <property type="entry name" value="INNER MEMBRANE TRANSPORTER"/>
    <property type="match status" value="1"/>
</dbReference>
<dbReference type="InterPro" id="IPR050638">
    <property type="entry name" value="AA-Vitamin_Transporters"/>
</dbReference>
<evidence type="ECO:0000313" key="9">
    <source>
        <dbReference type="Proteomes" id="UP000553766"/>
    </source>
</evidence>
<feature type="transmembrane region" description="Helical" evidence="6">
    <location>
        <begin position="210"/>
        <end position="238"/>
    </location>
</feature>
<dbReference type="AlphaFoldDB" id="A0A840X5W0"/>
<dbReference type="Proteomes" id="UP000553766">
    <property type="component" value="Unassembled WGS sequence"/>
</dbReference>
<evidence type="ECO:0000256" key="3">
    <source>
        <dbReference type="ARBA" id="ARBA00022692"/>
    </source>
</evidence>
<feature type="transmembrane region" description="Helical" evidence="6">
    <location>
        <begin position="12"/>
        <end position="32"/>
    </location>
</feature>
<feature type="transmembrane region" description="Helical" evidence="6">
    <location>
        <begin position="271"/>
        <end position="287"/>
    </location>
</feature>
<keyword evidence="5 6" id="KW-0472">Membrane</keyword>
<keyword evidence="3 6" id="KW-0812">Transmembrane</keyword>
<feature type="transmembrane region" description="Helical" evidence="6">
    <location>
        <begin position="38"/>
        <end position="57"/>
    </location>
</feature>
<dbReference type="Pfam" id="PF00892">
    <property type="entry name" value="EamA"/>
    <property type="match status" value="2"/>
</dbReference>
<comment type="similarity">
    <text evidence="2">Belongs to the EamA transporter family.</text>
</comment>
<dbReference type="SUPFAM" id="SSF103481">
    <property type="entry name" value="Multidrug resistance efflux transporter EmrE"/>
    <property type="match status" value="2"/>
</dbReference>
<feature type="domain" description="EamA" evidence="7">
    <location>
        <begin position="14"/>
        <end position="143"/>
    </location>
</feature>
<evidence type="ECO:0000256" key="6">
    <source>
        <dbReference type="SAM" id="Phobius"/>
    </source>
</evidence>
<evidence type="ECO:0000256" key="5">
    <source>
        <dbReference type="ARBA" id="ARBA00023136"/>
    </source>
</evidence>
<feature type="transmembrane region" description="Helical" evidence="6">
    <location>
        <begin position="69"/>
        <end position="91"/>
    </location>
</feature>
<organism evidence="8 9">
    <name type="scientific">Rubricella aquisinus</name>
    <dbReference type="NCBI Taxonomy" id="2028108"/>
    <lineage>
        <taxon>Bacteria</taxon>
        <taxon>Pseudomonadati</taxon>
        <taxon>Pseudomonadota</taxon>
        <taxon>Alphaproteobacteria</taxon>
        <taxon>Rhodobacterales</taxon>
        <taxon>Paracoccaceae</taxon>
        <taxon>Rubricella</taxon>
    </lineage>
</organism>
<evidence type="ECO:0000256" key="2">
    <source>
        <dbReference type="ARBA" id="ARBA00007362"/>
    </source>
</evidence>
<dbReference type="InterPro" id="IPR037185">
    <property type="entry name" value="EmrE-like"/>
</dbReference>
<gene>
    <name evidence="8" type="ORF">FHS89_002123</name>
</gene>
<evidence type="ECO:0000256" key="4">
    <source>
        <dbReference type="ARBA" id="ARBA00022989"/>
    </source>
</evidence>
<feature type="transmembrane region" description="Helical" evidence="6">
    <location>
        <begin position="126"/>
        <end position="146"/>
    </location>
</feature>
<keyword evidence="4 6" id="KW-1133">Transmembrane helix</keyword>
<name>A0A840X5W0_9RHOB</name>
<dbReference type="RefSeq" id="WP_184011400.1">
    <property type="nucleotide sequence ID" value="NZ_JACIJS010000006.1"/>
</dbReference>
<feature type="transmembrane region" description="Helical" evidence="6">
    <location>
        <begin position="97"/>
        <end position="119"/>
    </location>
</feature>
<comment type="subcellular location">
    <subcellularLocation>
        <location evidence="1">Membrane</location>
        <topology evidence="1">Multi-pass membrane protein</topology>
    </subcellularLocation>
</comment>
<feature type="domain" description="EamA" evidence="7">
    <location>
        <begin position="157"/>
        <end position="286"/>
    </location>
</feature>
<evidence type="ECO:0000259" key="7">
    <source>
        <dbReference type="Pfam" id="PF00892"/>
    </source>
</evidence>
<evidence type="ECO:0000256" key="1">
    <source>
        <dbReference type="ARBA" id="ARBA00004141"/>
    </source>
</evidence>
<comment type="caution">
    <text evidence="8">The sequence shown here is derived from an EMBL/GenBank/DDBJ whole genome shotgun (WGS) entry which is preliminary data.</text>
</comment>